<dbReference type="UniPathway" id="UPA00823">
    <property type="reaction ID" value="UER00787"/>
</dbReference>
<dbReference type="GO" id="GO:0006021">
    <property type="term" value="P:inositol biosynthetic process"/>
    <property type="evidence" value="ECO:0007669"/>
    <property type="project" value="UniProtKB-UniPathway"/>
</dbReference>
<dbReference type="Gene3D" id="3.30.360.10">
    <property type="entry name" value="Dihydrodipicolinate Reductase, domain 2"/>
    <property type="match status" value="1"/>
</dbReference>
<dbReference type="Pfam" id="PF07994">
    <property type="entry name" value="NAD_binding_5"/>
    <property type="match status" value="2"/>
</dbReference>
<dbReference type="SUPFAM" id="SSF55347">
    <property type="entry name" value="Glyceraldehyde-3-phosphate dehydrogenase-like, C-terminal domain"/>
    <property type="match status" value="1"/>
</dbReference>
<dbReference type="InterPro" id="IPR036291">
    <property type="entry name" value="NAD(P)-bd_dom_sf"/>
</dbReference>
<dbReference type="Gene3D" id="3.40.50.720">
    <property type="entry name" value="NAD(P)-binding Rossmann-like Domain"/>
    <property type="match status" value="2"/>
</dbReference>
<keyword evidence="2" id="KW-1185">Reference proteome</keyword>
<dbReference type="PANTHER" id="PTHR11510">
    <property type="entry name" value="MYO-INOSITOL-1 PHOSPHATE SYNTHASE"/>
    <property type="match status" value="1"/>
</dbReference>
<protein>
    <submittedName>
        <fullName evidence="1">Uncharacterized protein</fullName>
    </submittedName>
</protein>
<gene>
    <name evidence="1" type="ORF">EYZ11_004651</name>
</gene>
<proteinExistence type="predicted"/>
<dbReference type="Proteomes" id="UP000308092">
    <property type="component" value="Unassembled WGS sequence"/>
</dbReference>
<dbReference type="STRING" id="1220188.A0A4S3JK81"/>
<organism evidence="1 2">
    <name type="scientific">Aspergillus tanneri</name>
    <dbReference type="NCBI Taxonomy" id="1220188"/>
    <lineage>
        <taxon>Eukaryota</taxon>
        <taxon>Fungi</taxon>
        <taxon>Dikarya</taxon>
        <taxon>Ascomycota</taxon>
        <taxon>Pezizomycotina</taxon>
        <taxon>Eurotiomycetes</taxon>
        <taxon>Eurotiomycetidae</taxon>
        <taxon>Eurotiales</taxon>
        <taxon>Aspergillaceae</taxon>
        <taxon>Aspergillus</taxon>
        <taxon>Aspergillus subgen. Circumdati</taxon>
    </lineage>
</organism>
<dbReference type="SUPFAM" id="SSF51735">
    <property type="entry name" value="NAD(P)-binding Rossmann-fold domains"/>
    <property type="match status" value="1"/>
</dbReference>
<dbReference type="VEuPathDB" id="FungiDB:EYZ11_004651"/>
<dbReference type="EMBL" id="SOSA01000138">
    <property type="protein sequence ID" value="THC95873.1"/>
    <property type="molecule type" value="Genomic_DNA"/>
</dbReference>
<dbReference type="GO" id="GO:0008654">
    <property type="term" value="P:phospholipid biosynthetic process"/>
    <property type="evidence" value="ECO:0007669"/>
    <property type="project" value="InterPro"/>
</dbReference>
<evidence type="ECO:0000313" key="2">
    <source>
        <dbReference type="Proteomes" id="UP000308092"/>
    </source>
</evidence>
<dbReference type="InterPro" id="IPR002587">
    <property type="entry name" value="Myo-inos-1-P_Synthase"/>
</dbReference>
<accession>A0A4S3JK81</accession>
<dbReference type="AlphaFoldDB" id="A0A4S3JK81"/>
<dbReference type="GO" id="GO:0004512">
    <property type="term" value="F:inositol-3-phosphate synthase activity"/>
    <property type="evidence" value="ECO:0007669"/>
    <property type="project" value="InterPro"/>
</dbReference>
<comment type="caution">
    <text evidence="1">The sequence shown here is derived from an EMBL/GenBank/DDBJ whole genome shotgun (WGS) entry which is preliminary data.</text>
</comment>
<name>A0A4S3JK81_9EURO</name>
<reference evidence="1 2" key="1">
    <citation type="submission" date="2019-03" db="EMBL/GenBank/DDBJ databases">
        <title>The genome sequence of a newly discovered highly antifungal drug resistant Aspergillus species, Aspergillus tanneri NIH 1004.</title>
        <authorList>
            <person name="Mounaud S."/>
            <person name="Singh I."/>
            <person name="Joardar V."/>
            <person name="Pakala S."/>
            <person name="Pakala S."/>
            <person name="Venepally P."/>
            <person name="Hoover J."/>
            <person name="Nierman W."/>
            <person name="Chung J."/>
            <person name="Losada L."/>
        </authorList>
    </citation>
    <scope>NUCLEOTIDE SEQUENCE [LARGE SCALE GENOMIC DNA]</scope>
    <source>
        <strain evidence="1 2">NIH1004</strain>
    </source>
</reference>
<sequence length="149" mass="16343">MVHPDDLVAGRWDIGYLNLAEAADHAAVLESVLKDHIPKELATIKPLPSIYYPDFVAANQGAPSHGLNMVLVLWKANTEPYAEIIPCVNQTPDELLWSIQNGHTETKKKAGTAEFLINVGIRVKLIASYNHLGNYDGYNPSAPNPTVPF</sequence>
<evidence type="ECO:0000313" key="1">
    <source>
        <dbReference type="EMBL" id="THC95873.1"/>
    </source>
</evidence>